<organism evidence="12 13">
    <name type="scientific">Psilocybe cf. subviscida</name>
    <dbReference type="NCBI Taxonomy" id="2480587"/>
    <lineage>
        <taxon>Eukaryota</taxon>
        <taxon>Fungi</taxon>
        <taxon>Dikarya</taxon>
        <taxon>Basidiomycota</taxon>
        <taxon>Agaricomycotina</taxon>
        <taxon>Agaricomycetes</taxon>
        <taxon>Agaricomycetidae</taxon>
        <taxon>Agaricales</taxon>
        <taxon>Agaricineae</taxon>
        <taxon>Strophariaceae</taxon>
        <taxon>Psilocybe</taxon>
    </lineage>
</organism>
<dbReference type="GO" id="GO:0022857">
    <property type="term" value="F:transmembrane transporter activity"/>
    <property type="evidence" value="ECO:0007669"/>
    <property type="project" value="TreeGrafter"/>
</dbReference>
<keyword evidence="7" id="KW-0496">Mitochondrion</keyword>
<dbReference type="InterPro" id="IPR023395">
    <property type="entry name" value="MCP_dom_sf"/>
</dbReference>
<keyword evidence="8 9" id="KW-0472">Membrane</keyword>
<protein>
    <recommendedName>
        <fullName evidence="14">Mitochondrial carrier</fullName>
    </recommendedName>
</protein>
<keyword evidence="4 9" id="KW-0812">Transmembrane</keyword>
<dbReference type="PANTHER" id="PTHR45624">
    <property type="entry name" value="MITOCHONDRIAL BASIC AMINO ACIDS TRANSPORTER-RELATED"/>
    <property type="match status" value="1"/>
</dbReference>
<evidence type="ECO:0000256" key="3">
    <source>
        <dbReference type="ARBA" id="ARBA00022448"/>
    </source>
</evidence>
<keyword evidence="3 10" id="KW-0813">Transport</keyword>
<keyword evidence="13" id="KW-1185">Reference proteome</keyword>
<comment type="caution">
    <text evidence="12">The sequence shown here is derived from an EMBL/GenBank/DDBJ whole genome shotgun (WGS) entry which is preliminary data.</text>
</comment>
<dbReference type="Proteomes" id="UP000567179">
    <property type="component" value="Unassembled WGS sequence"/>
</dbReference>
<dbReference type="EMBL" id="JAACJJ010000028">
    <property type="protein sequence ID" value="KAF5321434.1"/>
    <property type="molecule type" value="Genomic_DNA"/>
</dbReference>
<dbReference type="Gene3D" id="1.50.40.10">
    <property type="entry name" value="Mitochondrial carrier domain"/>
    <property type="match status" value="2"/>
</dbReference>
<dbReference type="GO" id="GO:0031966">
    <property type="term" value="C:mitochondrial membrane"/>
    <property type="evidence" value="ECO:0007669"/>
    <property type="project" value="UniProtKB-SubCell"/>
</dbReference>
<dbReference type="InterPro" id="IPR050567">
    <property type="entry name" value="Mitochondrial_Carrier"/>
</dbReference>
<evidence type="ECO:0000256" key="8">
    <source>
        <dbReference type="ARBA" id="ARBA00023136"/>
    </source>
</evidence>
<gene>
    <name evidence="12" type="ORF">D9619_001753</name>
</gene>
<comment type="subcellular location">
    <subcellularLocation>
        <location evidence="1">Mitochondrion membrane</location>
        <topology evidence="1">Multi-pass membrane protein</topology>
    </subcellularLocation>
</comment>
<reference evidence="12 13" key="1">
    <citation type="journal article" date="2020" name="ISME J.">
        <title>Uncovering the hidden diversity of litter-decomposition mechanisms in mushroom-forming fungi.</title>
        <authorList>
            <person name="Floudas D."/>
            <person name="Bentzer J."/>
            <person name="Ahren D."/>
            <person name="Johansson T."/>
            <person name="Persson P."/>
            <person name="Tunlid A."/>
        </authorList>
    </citation>
    <scope>NUCLEOTIDE SEQUENCE [LARGE SCALE GENOMIC DNA]</scope>
    <source>
        <strain evidence="12 13">CBS 101986</strain>
    </source>
</reference>
<feature type="transmembrane region" description="Helical" evidence="11">
    <location>
        <begin position="216"/>
        <end position="239"/>
    </location>
</feature>
<evidence type="ECO:0000256" key="1">
    <source>
        <dbReference type="ARBA" id="ARBA00004225"/>
    </source>
</evidence>
<evidence type="ECO:0000256" key="7">
    <source>
        <dbReference type="ARBA" id="ARBA00023128"/>
    </source>
</evidence>
<evidence type="ECO:0000256" key="6">
    <source>
        <dbReference type="ARBA" id="ARBA00022989"/>
    </source>
</evidence>
<feature type="transmembrane region" description="Helical" evidence="11">
    <location>
        <begin position="78"/>
        <end position="100"/>
    </location>
</feature>
<dbReference type="InterPro" id="IPR018108">
    <property type="entry name" value="MCP_transmembrane"/>
</dbReference>
<proteinExistence type="inferred from homology"/>
<evidence type="ECO:0000256" key="4">
    <source>
        <dbReference type="ARBA" id="ARBA00022692"/>
    </source>
</evidence>
<evidence type="ECO:0000256" key="10">
    <source>
        <dbReference type="RuleBase" id="RU000488"/>
    </source>
</evidence>
<sequence length="324" mass="35591">MSEEGTPPPILVLFLATIISLAIFVPLTGVLVRFRANYNPKGLQLDSEGGAAPHTGPVVNSYIQMFLRTYKLEGVPGLYKGLMPTALSTVVVSIIILLAVDTDAPRHGKYRAPEAGVLGTLFYSFAMLIISLPTSILTYRSITTPHKLSYFNVMKGLRVLLTPTERHRPWILYLTPGLMAAELCHIVIIVVFLGPMRRILLPRSPKGVIKPSDVSVWKFVLYVILLVASILVLAPLEVIATRLAIQRNHASAEYNSVSQEVDGDMEDTEGYAGTEEDVIGLRSEGDPYLGLADCAKRIIDEEGYMTLYRAWWVTLLGSLGSSFA</sequence>
<evidence type="ECO:0000256" key="2">
    <source>
        <dbReference type="ARBA" id="ARBA00006375"/>
    </source>
</evidence>
<evidence type="ECO:0000313" key="12">
    <source>
        <dbReference type="EMBL" id="KAF5321434.1"/>
    </source>
</evidence>
<accession>A0A8H5F2P5</accession>
<keyword evidence="5" id="KW-0677">Repeat</keyword>
<dbReference type="AlphaFoldDB" id="A0A8H5F2P5"/>
<dbReference type="SUPFAM" id="SSF103506">
    <property type="entry name" value="Mitochondrial carrier"/>
    <property type="match status" value="2"/>
</dbReference>
<evidence type="ECO:0000256" key="9">
    <source>
        <dbReference type="PROSITE-ProRule" id="PRU00282"/>
    </source>
</evidence>
<dbReference type="PROSITE" id="PS50920">
    <property type="entry name" value="SOLCAR"/>
    <property type="match status" value="1"/>
</dbReference>
<evidence type="ECO:0000256" key="11">
    <source>
        <dbReference type="SAM" id="Phobius"/>
    </source>
</evidence>
<feature type="transmembrane region" description="Helical" evidence="11">
    <location>
        <begin position="170"/>
        <end position="196"/>
    </location>
</feature>
<comment type="similarity">
    <text evidence="2 10">Belongs to the mitochondrial carrier (TC 2.A.29) family.</text>
</comment>
<evidence type="ECO:0000256" key="5">
    <source>
        <dbReference type="ARBA" id="ARBA00022737"/>
    </source>
</evidence>
<evidence type="ECO:0000313" key="13">
    <source>
        <dbReference type="Proteomes" id="UP000567179"/>
    </source>
</evidence>
<name>A0A8H5F2P5_9AGAR</name>
<feature type="repeat" description="Solcar" evidence="9">
    <location>
        <begin position="8"/>
        <end position="106"/>
    </location>
</feature>
<feature type="transmembrane region" description="Helical" evidence="11">
    <location>
        <begin position="12"/>
        <end position="32"/>
    </location>
</feature>
<evidence type="ECO:0008006" key="14">
    <source>
        <dbReference type="Google" id="ProtNLM"/>
    </source>
</evidence>
<feature type="transmembrane region" description="Helical" evidence="11">
    <location>
        <begin position="120"/>
        <end position="139"/>
    </location>
</feature>
<dbReference type="Pfam" id="PF00153">
    <property type="entry name" value="Mito_carr"/>
    <property type="match status" value="2"/>
</dbReference>
<keyword evidence="6 11" id="KW-1133">Transmembrane helix</keyword>
<dbReference type="OrthoDB" id="21292at2759"/>